<evidence type="ECO:0000313" key="1">
    <source>
        <dbReference type="EMBL" id="TDV51544.1"/>
    </source>
</evidence>
<comment type="caution">
    <text evidence="1">The sequence shown here is derived from an EMBL/GenBank/DDBJ whole genome shotgun (WGS) entry which is preliminary data.</text>
</comment>
<sequence length="112" mass="12075">MGYGGRITASSVANSERECEGVIKSALANHSEYNWEVFSEYSRKLFTMTAVPAEKPGVATMTLKEFLNYEDGKGSDVKLTGYSFNVSVCDDSGALGVAYVSLRQHTTGGANF</sequence>
<gene>
    <name evidence="1" type="ORF">EDF87_10241</name>
</gene>
<accession>A0A4R7VPI7</accession>
<protein>
    <submittedName>
        <fullName evidence="1">Uncharacterized protein</fullName>
    </submittedName>
</protein>
<name>A0A4R7VPI7_9PSED</name>
<organism evidence="1 2">
    <name type="scientific">Pseudomonas helmanticensis</name>
    <dbReference type="NCBI Taxonomy" id="1471381"/>
    <lineage>
        <taxon>Bacteria</taxon>
        <taxon>Pseudomonadati</taxon>
        <taxon>Pseudomonadota</taxon>
        <taxon>Gammaproteobacteria</taxon>
        <taxon>Pseudomonadales</taxon>
        <taxon>Pseudomonadaceae</taxon>
        <taxon>Pseudomonas</taxon>
    </lineage>
</organism>
<dbReference type="Proteomes" id="UP000295804">
    <property type="component" value="Unassembled WGS sequence"/>
</dbReference>
<reference evidence="1 2" key="1">
    <citation type="submission" date="2019-03" db="EMBL/GenBank/DDBJ databases">
        <title>Genomic analyses of the natural microbiome of Caenorhabditis elegans.</title>
        <authorList>
            <person name="Samuel B."/>
        </authorList>
    </citation>
    <scope>NUCLEOTIDE SEQUENCE [LARGE SCALE GENOMIC DNA]</scope>
    <source>
        <strain evidence="1 2">BIGb0525</strain>
    </source>
</reference>
<dbReference type="AlphaFoldDB" id="A0A4R7VPI7"/>
<evidence type="ECO:0000313" key="2">
    <source>
        <dbReference type="Proteomes" id="UP000295804"/>
    </source>
</evidence>
<proteinExistence type="predicted"/>
<dbReference type="EMBL" id="SOCQ01000002">
    <property type="protein sequence ID" value="TDV51544.1"/>
    <property type="molecule type" value="Genomic_DNA"/>
</dbReference>